<feature type="compositionally biased region" description="Basic and acidic residues" evidence="1">
    <location>
        <begin position="519"/>
        <end position="534"/>
    </location>
</feature>
<feature type="compositionally biased region" description="Gly residues" evidence="1">
    <location>
        <begin position="729"/>
        <end position="740"/>
    </location>
</feature>
<feature type="region of interest" description="Disordered" evidence="1">
    <location>
        <begin position="1594"/>
        <end position="1761"/>
    </location>
</feature>
<feature type="region of interest" description="Disordered" evidence="1">
    <location>
        <begin position="110"/>
        <end position="139"/>
    </location>
</feature>
<feature type="compositionally biased region" description="Basic and acidic residues" evidence="1">
    <location>
        <begin position="1663"/>
        <end position="1684"/>
    </location>
</feature>
<keyword evidence="3" id="KW-1185">Reference proteome</keyword>
<reference evidence="2" key="1">
    <citation type="submission" date="2019-11" db="EMBL/GenBank/DDBJ databases">
        <title>Leishmania tarentolae CDS.</title>
        <authorList>
            <person name="Goto Y."/>
            <person name="Yamagishi J."/>
        </authorList>
    </citation>
    <scope>NUCLEOTIDE SEQUENCE [LARGE SCALE GENOMIC DNA]</scope>
    <source>
        <strain evidence="2">Parrot Tar II</strain>
    </source>
</reference>
<dbReference type="EMBL" id="BLBS01000009">
    <property type="protein sequence ID" value="GET86193.1"/>
    <property type="molecule type" value="Genomic_DNA"/>
</dbReference>
<feature type="compositionally biased region" description="Polar residues" evidence="1">
    <location>
        <begin position="1704"/>
        <end position="1718"/>
    </location>
</feature>
<dbReference type="PANTHER" id="PTHR35614:SF7">
    <property type="match status" value="1"/>
</dbReference>
<feature type="region of interest" description="Disordered" evidence="1">
    <location>
        <begin position="2175"/>
        <end position="2203"/>
    </location>
</feature>
<feature type="compositionally biased region" description="Low complexity" evidence="1">
    <location>
        <begin position="809"/>
        <end position="829"/>
    </location>
</feature>
<feature type="compositionally biased region" description="Polar residues" evidence="1">
    <location>
        <begin position="714"/>
        <end position="727"/>
    </location>
</feature>
<name>A0A640K9F5_LEITA</name>
<feature type="compositionally biased region" description="Polar residues" evidence="1">
    <location>
        <begin position="1021"/>
        <end position="1040"/>
    </location>
</feature>
<feature type="compositionally biased region" description="Acidic residues" evidence="1">
    <location>
        <begin position="1058"/>
        <end position="1068"/>
    </location>
</feature>
<feature type="compositionally biased region" description="Gly residues" evidence="1">
    <location>
        <begin position="2186"/>
        <end position="2203"/>
    </location>
</feature>
<feature type="compositionally biased region" description="Polar residues" evidence="1">
    <location>
        <begin position="119"/>
        <end position="128"/>
    </location>
</feature>
<accession>A0A640K9F5</accession>
<comment type="caution">
    <text evidence="2">The sequence shown here is derived from an EMBL/GenBank/DDBJ whole genome shotgun (WGS) entry which is preliminary data.</text>
</comment>
<proteinExistence type="predicted"/>
<feature type="region of interest" description="Disordered" evidence="1">
    <location>
        <begin position="185"/>
        <end position="271"/>
    </location>
</feature>
<dbReference type="Proteomes" id="UP000419144">
    <property type="component" value="Unassembled WGS sequence"/>
</dbReference>
<feature type="region of interest" description="Disordered" evidence="1">
    <location>
        <begin position="506"/>
        <end position="536"/>
    </location>
</feature>
<feature type="region of interest" description="Disordered" evidence="1">
    <location>
        <begin position="2062"/>
        <end position="2115"/>
    </location>
</feature>
<feature type="compositionally biased region" description="Low complexity" evidence="1">
    <location>
        <begin position="1724"/>
        <end position="1760"/>
    </location>
</feature>
<gene>
    <name evidence="2" type="ORF">LtaPh_0806100</name>
</gene>
<feature type="compositionally biased region" description="Polar residues" evidence="1">
    <location>
        <begin position="221"/>
        <end position="230"/>
    </location>
</feature>
<feature type="region of interest" description="Disordered" evidence="1">
    <location>
        <begin position="769"/>
        <end position="931"/>
    </location>
</feature>
<dbReference type="VEuPathDB" id="TriTrypDB:LtaPh_0806100"/>
<feature type="compositionally biased region" description="Low complexity" evidence="1">
    <location>
        <begin position="238"/>
        <end position="265"/>
    </location>
</feature>
<dbReference type="OrthoDB" id="266995at2759"/>
<feature type="compositionally biased region" description="Low complexity" evidence="1">
    <location>
        <begin position="2074"/>
        <end position="2109"/>
    </location>
</feature>
<evidence type="ECO:0000256" key="1">
    <source>
        <dbReference type="SAM" id="MobiDB-lite"/>
    </source>
</evidence>
<evidence type="ECO:0000313" key="3">
    <source>
        <dbReference type="Proteomes" id="UP000419144"/>
    </source>
</evidence>
<feature type="region of interest" description="Disordered" evidence="1">
    <location>
        <begin position="703"/>
        <end position="741"/>
    </location>
</feature>
<evidence type="ECO:0000313" key="2">
    <source>
        <dbReference type="EMBL" id="GET86193.1"/>
    </source>
</evidence>
<organism evidence="2 3">
    <name type="scientific">Leishmania tarentolae</name>
    <name type="common">Sauroleishmania tarentolae</name>
    <dbReference type="NCBI Taxonomy" id="5689"/>
    <lineage>
        <taxon>Eukaryota</taxon>
        <taxon>Discoba</taxon>
        <taxon>Euglenozoa</taxon>
        <taxon>Kinetoplastea</taxon>
        <taxon>Metakinetoplastina</taxon>
        <taxon>Trypanosomatida</taxon>
        <taxon>Trypanosomatidae</taxon>
        <taxon>Leishmaniinae</taxon>
        <taxon>Leishmania</taxon>
        <taxon>lizard Leishmania</taxon>
    </lineage>
</organism>
<feature type="compositionally biased region" description="Polar residues" evidence="1">
    <location>
        <begin position="1094"/>
        <end position="1117"/>
    </location>
</feature>
<dbReference type="PANTHER" id="PTHR35614">
    <property type="match status" value="1"/>
</dbReference>
<feature type="compositionally biased region" description="Basic and acidic residues" evidence="1">
    <location>
        <begin position="205"/>
        <end position="216"/>
    </location>
</feature>
<feature type="compositionally biased region" description="Basic and acidic residues" evidence="1">
    <location>
        <begin position="848"/>
        <end position="858"/>
    </location>
</feature>
<protein>
    <submittedName>
        <fullName evidence="2">Uncharacterized protein</fullName>
    </submittedName>
</protein>
<feature type="region of interest" description="Disordered" evidence="1">
    <location>
        <begin position="988"/>
        <end position="1135"/>
    </location>
</feature>
<sequence length="2203" mass="235084">MGALPSRESNEDPSSVFFANCGSHVVFHVPMTSHYFPSPNSLAFRQLYHARNHQSALYCFDMKDVSPVMPADVAAAFHEAQEEDWGEEVDETDPSLYYCDEEIREKLREFRRNADANSKDASTGTSAPRSPRVGRHLRPSIADREELYRVLVTEPMEGTLVDTDAEMCALFEQEQRWRAALPHLANRQQQQGRNSSRRCKINHGHGFDEKDPDHAPPDSGASATNQQSHNEGVKRGRGAAAANGIGDAKAETPSLPVAEPPVSSVSPPPPPPPGKFLYPLPRAIALRLTTEEEEEMRAEYCRQHGIPYVAPAFRSVGAATGNDTAADVGGSAAAAPHVAPPTPLPVVERRHYHFEDDPLYRDGRVHLVEEHGVLYHFCYFAKQPSQTGTTVAVAAASSSRGSQEGETTEGAAATGVMAAGTTPISPTPIVRGRCLHDVVYCEEPSASLVSSSKNVVASSSESPGSELEVVAPVRYSRCARCGERVTQRMDYTQLRRLKSTRAHRRAVRERLPDGGQDSPETKNRMDEVSPHTERVEEEGEEEFIINIMPVRVVGMDGLLPSRCRGTPWLRGYGQEREAAEDAYIEQLGQKPPVMRVCRFIEGSVGDKIVNRAALLTLLSYRPMCQQAGLRDVLTRPIWSMCALSNIPYLQMVRETFFRAKAAVAEVDDDDLLLRRWLDVVDRDNNFYNFINANLHMTRNCTPPERTVRQREQTDNTASAGTASSRRTINGGGGVREGGSVGTNLADSSSLVSPLLPKTAVYPAVGDASRPSESLAVHPDTSVSGAVALPSPQGASPNPCCAADSPPPTTSSATPQLGDDVANSAVAASESAERARQTTSATAQCVCGKKNDRDGDWKPAESNGTDLCSRHLTRALEEPTIGRPEGHGPRDQVDEEDDDDEDADEEGREEGASDNEIAVDAAVRRGKGNKTQHKVVELSSQCFDDPSLPASSADQCATNSAAVSISPCTEDMKEMRDNGRGVAVATSMMGERPDAVSSPYGAHRHRSGGTKDSDNASGEAGDTSTTTTGILPSAASPSTPIRQWRGGDDDAMKLSINNLDDDEDPDLCTEEERRPSRASVARTSAMGDFPLERATASSTGAAEAHTTANQSPTAAKPSQQQQQQRPGVPPRPNFQLFSSRLEPHAPLSLCTLFDCDTRTDQAAKRTVTQLAAAAAAVEADVGTGHHSKASSRDDDGAGHVSAATSAAAEAATTVWPSYVQRDILRENERQQAEPKAMRRPSHALYECGMLTTTRGRNFLFLLREDCVQALLYYCSTAAAPIFIGAYIEPVDTTSLSYGGAVRLQRPSTVDIPLDGGGEDDGSCAVPARNYDGHRVVLGQVEGMEVIAEYFKSKGLITCFSVSDVDKAAPGPSAAHRLRKMILPTTSSSTLHSQHYRSSTSGVLAEEAGSLAVRQARELAQYSHVFTYAADDFCDGDLVVFNFEERRWEHYEHVQLRRRFAAKAAADAADVVTTAASSMPVNTSAPTSTGNVAAATCDSQNFTNSDMDPSMSARLLCVGLDELLLSWTKWIVDNRFYEDRTDLGWLRLPDGSPIQLGDRYFLWSFRHNHQRYFYGVIPKFAKGRLRRQKMMERIRSKKAAEALRPPAPPQAGLLAVSPVRTRRSTDGRVPSSPPSSPAHVAASAIAPPGPTSSSGIRSRWACETPEAKPTEEPRLCGDGTDTRSLHVDPALGCPASSPLVHRRLATPSSSRAGATQQTPPQKAKLSTSAAPQAVSTAAASSAHSTAMRQCQPHSSPHQVQQPTLQRISITATASFVSAAPTTAGEQAQQGSIASSLNCAGSLPVRVGTRALRPILCSPKNAAGSLTTTATTVTTAAHRSLFLSPSLHHSVNGSGNRPSTHSSILPIGLGGGPNYYYQYGGNTFIQDGKRHENEYYPPLPTSTAFHPVTAITKFVPLPHPKTERGGIPPVFRFWGPIGSPAPRTPAPTASWGAIPTLLVPQQAHLLSPRHPTTGSPAAGSAVNGGEGVGVGVGVGVSMGVGVGQVGAQHHTSGFNLSAGPCAALATAPASAMAAAGASSVNLTVRVRRRTLGGNTARKAAIGVGGSASLAPLPPASPSVSSLGASRTPGTVTGPGTPFRHSPLAPSTLPTPSRVTQPAPTQLLANDSELQRLSPTSMLPANLINEGSKTKGESVLRVDEDTYMQREAFRWNPYASTKWAQNRSSSAGGSVSGAGGSHSVEGGSGRC</sequence>
<feature type="compositionally biased region" description="Low complexity" evidence="1">
    <location>
        <begin position="1635"/>
        <end position="1644"/>
    </location>
</feature>
<feature type="compositionally biased region" description="Acidic residues" evidence="1">
    <location>
        <begin position="892"/>
        <end position="907"/>
    </location>
</feature>
<feature type="region of interest" description="Disordered" evidence="1">
    <location>
        <begin position="1177"/>
        <end position="1202"/>
    </location>
</feature>